<comment type="cofactor">
    <cofactor evidence="1">
        <name>heme c</name>
        <dbReference type="ChEBI" id="CHEBI:61717"/>
    </cofactor>
</comment>
<evidence type="ECO:0000256" key="7">
    <source>
        <dbReference type="ARBA" id="ARBA00023004"/>
    </source>
</evidence>
<keyword evidence="11" id="KW-1185">Reference proteome</keyword>
<feature type="region of interest" description="Disordered" evidence="8">
    <location>
        <begin position="64"/>
        <end position="88"/>
    </location>
</feature>
<evidence type="ECO:0000256" key="1">
    <source>
        <dbReference type="ARBA" id="ARBA00001926"/>
    </source>
</evidence>
<dbReference type="Pfam" id="PF14537">
    <property type="entry name" value="Cytochrom_c3_2"/>
    <property type="match status" value="1"/>
</dbReference>
<dbReference type="EMBL" id="CP124616">
    <property type="protein sequence ID" value="WGW02406.1"/>
    <property type="molecule type" value="Genomic_DNA"/>
</dbReference>
<reference evidence="10 11" key="1">
    <citation type="submission" date="2023-05" db="EMBL/GenBank/DDBJ databases">
        <title>YMD87, complete Genome.</title>
        <authorList>
            <person name="Zhang J."/>
            <person name="Xu X."/>
        </authorList>
    </citation>
    <scope>NUCLEOTIDE SEQUENCE [LARGE SCALE GENOMIC DNA]</scope>
    <source>
        <strain evidence="10 11">YMD87</strain>
    </source>
</reference>
<comment type="subcellular location">
    <subcellularLocation>
        <location evidence="2">Cell envelope</location>
    </subcellularLocation>
</comment>
<protein>
    <submittedName>
        <fullName evidence="10">Cytochrome c3 family protein</fullName>
    </submittedName>
</protein>
<keyword evidence="5" id="KW-0479">Metal-binding</keyword>
<evidence type="ECO:0000313" key="11">
    <source>
        <dbReference type="Proteomes" id="UP001241605"/>
    </source>
</evidence>
<dbReference type="InterPro" id="IPR012286">
    <property type="entry name" value="Tetrahaem_cytochrome"/>
</dbReference>
<evidence type="ECO:0000259" key="9">
    <source>
        <dbReference type="Pfam" id="PF14537"/>
    </source>
</evidence>
<evidence type="ECO:0000256" key="6">
    <source>
        <dbReference type="ARBA" id="ARBA00022982"/>
    </source>
</evidence>
<dbReference type="Proteomes" id="UP001241605">
    <property type="component" value="Chromosome"/>
</dbReference>
<keyword evidence="7" id="KW-0408">Iron</keyword>
<dbReference type="SUPFAM" id="SSF48695">
    <property type="entry name" value="Multiheme cytochromes"/>
    <property type="match status" value="1"/>
</dbReference>
<sequence length="225" mass="23709">MARVLTVLAVALIALALGAWGAGAWPARMLCQAGDCTSPGAGDGCLVQDEGGCLWPAASDGVRQKRDRDKGHAGDEGVIMRDGQPAPRHECTACHDEPDLLPEAHLPTAGMSMDGCRICHGTDQAASLDDRLFQSHSHFFADIGCATCHQDPAAPETPDTALCTSCHGSLEDLGALTRHLEDTVGANPHSTPHGAPFANCALCHHQHEPAVNFCAKCHDFDFTMP</sequence>
<feature type="domain" description="Tetrahaem cytochrome" evidence="9">
    <location>
        <begin position="138"/>
        <end position="219"/>
    </location>
</feature>
<dbReference type="RefSeq" id="WP_282299040.1">
    <property type="nucleotide sequence ID" value="NZ_CP124616.1"/>
</dbReference>
<evidence type="ECO:0000256" key="4">
    <source>
        <dbReference type="ARBA" id="ARBA00022617"/>
    </source>
</evidence>
<accession>A0ABY8QEH3</accession>
<proteinExistence type="predicted"/>
<organism evidence="10 11">
    <name type="scientific">Tropicibacter oceani</name>
    <dbReference type="NCBI Taxonomy" id="3058420"/>
    <lineage>
        <taxon>Bacteria</taxon>
        <taxon>Pseudomonadati</taxon>
        <taxon>Pseudomonadota</taxon>
        <taxon>Alphaproteobacteria</taxon>
        <taxon>Rhodobacterales</taxon>
        <taxon>Roseobacteraceae</taxon>
        <taxon>Tropicibacter</taxon>
    </lineage>
</organism>
<dbReference type="InterPro" id="IPR036280">
    <property type="entry name" value="Multihaem_cyt_sf"/>
</dbReference>
<evidence type="ECO:0000256" key="2">
    <source>
        <dbReference type="ARBA" id="ARBA00004196"/>
    </source>
</evidence>
<gene>
    <name evidence="10" type="ORF">QF118_10635</name>
</gene>
<feature type="compositionally biased region" description="Basic and acidic residues" evidence="8">
    <location>
        <begin position="64"/>
        <end position="79"/>
    </location>
</feature>
<evidence type="ECO:0000256" key="8">
    <source>
        <dbReference type="SAM" id="MobiDB-lite"/>
    </source>
</evidence>
<keyword evidence="4" id="KW-0349">Heme</keyword>
<keyword evidence="6" id="KW-0249">Electron transport</keyword>
<evidence type="ECO:0000256" key="3">
    <source>
        <dbReference type="ARBA" id="ARBA00022448"/>
    </source>
</evidence>
<dbReference type="Gene3D" id="1.10.1130.10">
    <property type="entry name" value="Flavocytochrome C3, Chain A"/>
    <property type="match status" value="1"/>
</dbReference>
<keyword evidence="3" id="KW-0813">Transport</keyword>
<evidence type="ECO:0000313" key="10">
    <source>
        <dbReference type="EMBL" id="WGW02406.1"/>
    </source>
</evidence>
<evidence type="ECO:0000256" key="5">
    <source>
        <dbReference type="ARBA" id="ARBA00022723"/>
    </source>
</evidence>
<name>A0ABY8QEH3_9RHOB</name>